<dbReference type="SUPFAM" id="SSF50486">
    <property type="entry name" value="FMT C-terminal domain-like"/>
    <property type="match status" value="1"/>
</dbReference>
<gene>
    <name evidence="3" type="ORF">DAEQUDRAFT_723515</name>
</gene>
<sequence>MKVGRRGSELAVSPLKVLGQQHNLPVHYIPPGKDKGALKTWQPPSSFSVPGTPPPSSHIIITASFGRILPKSILDLFLPGRRLNVHPSLLPVYRGAAPIQHAIKDGLQETGVCVIDMLERSKGIDAGAIWGEQRVTIPEGAAFADLRDNLARTGGQLLVSVLRDMIAGKAMSKPQAEDPAAPRASFITLEDALVDFDTMTAEQIARHSRAFSHQHPLTATLKSKRTLQLHSISVYDGPSDVLKQLPIPGTATFDRSANALLIRCASDTILSVPQVKQQDRTLLKAREWWNGVRPDLRLQVGDEGPIQFLRPAPVRS</sequence>
<protein>
    <submittedName>
        <fullName evidence="3">Formyltransferase</fullName>
    </submittedName>
</protein>
<evidence type="ECO:0000259" key="2">
    <source>
        <dbReference type="Pfam" id="PF02911"/>
    </source>
</evidence>
<evidence type="ECO:0000259" key="1">
    <source>
        <dbReference type="Pfam" id="PF00551"/>
    </source>
</evidence>
<dbReference type="InterPro" id="IPR002376">
    <property type="entry name" value="Formyl_transf_N"/>
</dbReference>
<evidence type="ECO:0000313" key="3">
    <source>
        <dbReference type="EMBL" id="KZT71902.1"/>
    </source>
</evidence>
<name>A0A165SFE1_9APHY</name>
<dbReference type="SUPFAM" id="SSF53328">
    <property type="entry name" value="Formyltransferase"/>
    <property type="match status" value="1"/>
</dbReference>
<dbReference type="Pfam" id="PF02911">
    <property type="entry name" value="Formyl_trans_C"/>
    <property type="match status" value="1"/>
</dbReference>
<dbReference type="STRING" id="1314783.A0A165SFE1"/>
<dbReference type="PANTHER" id="PTHR11138:SF5">
    <property type="entry name" value="METHIONYL-TRNA FORMYLTRANSFERASE, MITOCHONDRIAL"/>
    <property type="match status" value="1"/>
</dbReference>
<proteinExistence type="predicted"/>
<keyword evidence="4" id="KW-1185">Reference proteome</keyword>
<dbReference type="OrthoDB" id="10268103at2759"/>
<dbReference type="GO" id="GO:0004479">
    <property type="term" value="F:methionyl-tRNA formyltransferase activity"/>
    <property type="evidence" value="ECO:0007669"/>
    <property type="project" value="TreeGrafter"/>
</dbReference>
<dbReference type="PANTHER" id="PTHR11138">
    <property type="entry name" value="METHIONYL-TRNA FORMYLTRANSFERASE"/>
    <property type="match status" value="1"/>
</dbReference>
<dbReference type="InterPro" id="IPR005793">
    <property type="entry name" value="Formyl_trans_C"/>
</dbReference>
<feature type="domain" description="Formyl transferase C-terminal" evidence="2">
    <location>
        <begin position="187"/>
        <end position="292"/>
    </location>
</feature>
<accession>A0A165SFE1</accession>
<dbReference type="EMBL" id="KV429043">
    <property type="protein sequence ID" value="KZT71902.1"/>
    <property type="molecule type" value="Genomic_DNA"/>
</dbReference>
<dbReference type="InterPro" id="IPR011034">
    <property type="entry name" value="Formyl_transferase-like_C_sf"/>
</dbReference>
<dbReference type="AlphaFoldDB" id="A0A165SFE1"/>
<dbReference type="InterPro" id="IPR036477">
    <property type="entry name" value="Formyl_transf_N_sf"/>
</dbReference>
<dbReference type="GO" id="GO:0005739">
    <property type="term" value="C:mitochondrion"/>
    <property type="evidence" value="ECO:0007669"/>
    <property type="project" value="TreeGrafter"/>
</dbReference>
<keyword evidence="3" id="KW-0808">Transferase</keyword>
<dbReference type="Gene3D" id="3.40.50.12230">
    <property type="match status" value="1"/>
</dbReference>
<organism evidence="3 4">
    <name type="scientific">Daedalea quercina L-15889</name>
    <dbReference type="NCBI Taxonomy" id="1314783"/>
    <lineage>
        <taxon>Eukaryota</taxon>
        <taxon>Fungi</taxon>
        <taxon>Dikarya</taxon>
        <taxon>Basidiomycota</taxon>
        <taxon>Agaricomycotina</taxon>
        <taxon>Agaricomycetes</taxon>
        <taxon>Polyporales</taxon>
        <taxon>Fomitopsis</taxon>
    </lineage>
</organism>
<reference evidence="3 4" key="1">
    <citation type="journal article" date="2016" name="Mol. Biol. Evol.">
        <title>Comparative Genomics of Early-Diverging Mushroom-Forming Fungi Provides Insights into the Origins of Lignocellulose Decay Capabilities.</title>
        <authorList>
            <person name="Nagy L.G."/>
            <person name="Riley R."/>
            <person name="Tritt A."/>
            <person name="Adam C."/>
            <person name="Daum C."/>
            <person name="Floudas D."/>
            <person name="Sun H."/>
            <person name="Yadav J.S."/>
            <person name="Pangilinan J."/>
            <person name="Larsson K.H."/>
            <person name="Matsuura K."/>
            <person name="Barry K."/>
            <person name="Labutti K."/>
            <person name="Kuo R."/>
            <person name="Ohm R.A."/>
            <person name="Bhattacharya S.S."/>
            <person name="Shirouzu T."/>
            <person name="Yoshinaga Y."/>
            <person name="Martin F.M."/>
            <person name="Grigoriev I.V."/>
            <person name="Hibbett D.S."/>
        </authorList>
    </citation>
    <scope>NUCLEOTIDE SEQUENCE [LARGE SCALE GENOMIC DNA]</scope>
    <source>
        <strain evidence="3 4">L-15889</strain>
    </source>
</reference>
<dbReference type="Pfam" id="PF00551">
    <property type="entry name" value="Formyl_trans_N"/>
    <property type="match status" value="1"/>
</dbReference>
<dbReference type="Proteomes" id="UP000076727">
    <property type="component" value="Unassembled WGS sequence"/>
</dbReference>
<evidence type="ECO:0000313" key="4">
    <source>
        <dbReference type="Proteomes" id="UP000076727"/>
    </source>
</evidence>
<feature type="domain" description="Formyl transferase N-terminal" evidence="1">
    <location>
        <begin position="59"/>
        <end position="162"/>
    </location>
</feature>